<feature type="region of interest" description="Disordered" evidence="1">
    <location>
        <begin position="49"/>
        <end position="78"/>
    </location>
</feature>
<gene>
    <name evidence="2" type="ORF">HaLaN_27671</name>
</gene>
<evidence type="ECO:0000313" key="2">
    <source>
        <dbReference type="EMBL" id="GFH29076.1"/>
    </source>
</evidence>
<dbReference type="Proteomes" id="UP000485058">
    <property type="component" value="Unassembled WGS sequence"/>
</dbReference>
<proteinExistence type="predicted"/>
<reference evidence="2 3" key="1">
    <citation type="submission" date="2020-02" db="EMBL/GenBank/DDBJ databases">
        <title>Draft genome sequence of Haematococcus lacustris strain NIES-144.</title>
        <authorList>
            <person name="Morimoto D."/>
            <person name="Nakagawa S."/>
            <person name="Yoshida T."/>
            <person name="Sawayama S."/>
        </authorList>
    </citation>
    <scope>NUCLEOTIDE SEQUENCE [LARGE SCALE GENOMIC DNA]</scope>
    <source>
        <strain evidence="2 3">NIES-144</strain>
    </source>
</reference>
<name>A0A6A0A8Z1_HAELA</name>
<feature type="compositionally biased region" description="Basic and acidic residues" evidence="1">
    <location>
        <begin position="64"/>
        <end position="78"/>
    </location>
</feature>
<dbReference type="AlphaFoldDB" id="A0A6A0A8Z1"/>
<protein>
    <submittedName>
        <fullName evidence="2">Uncharacterized protein</fullName>
    </submittedName>
</protein>
<evidence type="ECO:0000313" key="3">
    <source>
        <dbReference type="Proteomes" id="UP000485058"/>
    </source>
</evidence>
<accession>A0A6A0A8Z1</accession>
<comment type="caution">
    <text evidence="2">The sequence shown here is derived from an EMBL/GenBank/DDBJ whole genome shotgun (WGS) entry which is preliminary data.</text>
</comment>
<sequence>MAGRLGQLPSSRRRGPGPAALRRMFSATDTSRSTASPCCAPGAATQLRSFQRRGQGGVGKGSSAKKDKLAGAKERDRLAREAHKAELMQAKALRQEKLHAAAEVFRSAYHHLQCCIR</sequence>
<dbReference type="EMBL" id="BLLF01004168">
    <property type="protein sequence ID" value="GFH29076.1"/>
    <property type="molecule type" value="Genomic_DNA"/>
</dbReference>
<keyword evidence="3" id="KW-1185">Reference proteome</keyword>
<organism evidence="2 3">
    <name type="scientific">Haematococcus lacustris</name>
    <name type="common">Green alga</name>
    <name type="synonym">Haematococcus pluvialis</name>
    <dbReference type="NCBI Taxonomy" id="44745"/>
    <lineage>
        <taxon>Eukaryota</taxon>
        <taxon>Viridiplantae</taxon>
        <taxon>Chlorophyta</taxon>
        <taxon>core chlorophytes</taxon>
        <taxon>Chlorophyceae</taxon>
        <taxon>CS clade</taxon>
        <taxon>Chlamydomonadales</taxon>
        <taxon>Haematococcaceae</taxon>
        <taxon>Haematococcus</taxon>
    </lineage>
</organism>
<evidence type="ECO:0000256" key="1">
    <source>
        <dbReference type="SAM" id="MobiDB-lite"/>
    </source>
</evidence>